<dbReference type="EnsemblPlants" id="EMT03320">
    <property type="protein sequence ID" value="EMT03320"/>
    <property type="gene ID" value="F775_43058"/>
</dbReference>
<dbReference type="Pfam" id="PF03283">
    <property type="entry name" value="PAE"/>
    <property type="match status" value="1"/>
</dbReference>
<dbReference type="GO" id="GO:0016787">
    <property type="term" value="F:hydrolase activity"/>
    <property type="evidence" value="ECO:0007669"/>
    <property type="project" value="UniProtKB-KW"/>
</dbReference>
<evidence type="ECO:0000256" key="3">
    <source>
        <dbReference type="ARBA" id="ARBA00005784"/>
    </source>
</evidence>
<sequence length="131" mass="14914">MKRYIFLLTLFGWKGGGWCKTPEECVIRKGNFRGSSKFMKPLSFSGILGGNQQFNPDFYNWNRVKYNKCRVKIKDSFKQDVSAVNSSNKLAPALQIRNILVPSAADKKKEWAKCKVDIKGCSSSQLVTLQR</sequence>
<reference evidence="6" key="1">
    <citation type="submission" date="2015-06" db="UniProtKB">
        <authorList>
            <consortium name="EnsemblPlants"/>
        </authorList>
    </citation>
    <scope>IDENTIFICATION</scope>
</reference>
<dbReference type="PANTHER" id="PTHR21562:SF67">
    <property type="entry name" value="PECTIN ACETYLESTERASE"/>
    <property type="match status" value="1"/>
</dbReference>
<dbReference type="GO" id="GO:0071555">
    <property type="term" value="P:cell wall organization"/>
    <property type="evidence" value="ECO:0007669"/>
    <property type="project" value="UniProtKB-KW"/>
</dbReference>
<feature type="signal peptide" evidence="5">
    <location>
        <begin position="1"/>
        <end position="19"/>
    </location>
</feature>
<dbReference type="InterPro" id="IPR004963">
    <property type="entry name" value="PAE/NOTUM"/>
</dbReference>
<keyword evidence="5" id="KW-0961">Cell wall biogenesis/degradation</keyword>
<protein>
    <recommendedName>
        <fullName evidence="5">Pectin acetylesterase</fullName>
        <ecNumber evidence="5">3.1.1.-</ecNumber>
    </recommendedName>
</protein>
<evidence type="ECO:0000256" key="4">
    <source>
        <dbReference type="ARBA" id="ARBA00022512"/>
    </source>
</evidence>
<keyword evidence="5" id="KW-0732">Signal</keyword>
<proteinExistence type="inferred from homology"/>
<name>N1QUI8_AEGTA</name>
<dbReference type="EC" id="3.1.1.-" evidence="5"/>
<evidence type="ECO:0000256" key="1">
    <source>
        <dbReference type="ARBA" id="ARBA00003534"/>
    </source>
</evidence>
<evidence type="ECO:0000256" key="2">
    <source>
        <dbReference type="ARBA" id="ARBA00004191"/>
    </source>
</evidence>
<evidence type="ECO:0000313" key="6">
    <source>
        <dbReference type="EnsemblPlants" id="EMT03320"/>
    </source>
</evidence>
<dbReference type="PANTHER" id="PTHR21562">
    <property type="entry name" value="NOTUM-RELATED"/>
    <property type="match status" value="1"/>
</dbReference>
<keyword evidence="5" id="KW-0378">Hydrolase</keyword>
<comment type="subcellular location">
    <subcellularLocation>
        <location evidence="2 5">Secreted</location>
        <location evidence="2 5">Cell wall</location>
    </subcellularLocation>
</comment>
<dbReference type="AlphaFoldDB" id="N1QUI8"/>
<accession>N1QUI8</accession>
<comment type="function">
    <text evidence="1 5">Hydrolyzes acetyl esters in homogalacturonan regions of pectin. In type I primary cell wall, galacturonic acid residues of pectin can be acetylated at the O-2 and O-3 positions. Decreasing the degree of acetylation of pectin gels in vitro alters their physical properties.</text>
</comment>
<comment type="similarity">
    <text evidence="3 5">Belongs to the pectinacetylesterase family.</text>
</comment>
<feature type="chain" id="PRO_5014486596" description="Pectin acetylesterase" evidence="5">
    <location>
        <begin position="20"/>
        <end position="131"/>
    </location>
</feature>
<dbReference type="ExpressionAtlas" id="N1QUI8">
    <property type="expression patterns" value="baseline"/>
</dbReference>
<organism evidence="6">
    <name type="scientific">Aegilops tauschii</name>
    <name type="common">Tausch's goatgrass</name>
    <name type="synonym">Aegilops squarrosa</name>
    <dbReference type="NCBI Taxonomy" id="37682"/>
    <lineage>
        <taxon>Eukaryota</taxon>
        <taxon>Viridiplantae</taxon>
        <taxon>Streptophyta</taxon>
        <taxon>Embryophyta</taxon>
        <taxon>Tracheophyta</taxon>
        <taxon>Spermatophyta</taxon>
        <taxon>Magnoliopsida</taxon>
        <taxon>Liliopsida</taxon>
        <taxon>Poales</taxon>
        <taxon>Poaceae</taxon>
        <taxon>BOP clade</taxon>
        <taxon>Pooideae</taxon>
        <taxon>Triticodae</taxon>
        <taxon>Triticeae</taxon>
        <taxon>Triticinae</taxon>
        <taxon>Aegilops</taxon>
    </lineage>
</organism>
<evidence type="ECO:0000256" key="5">
    <source>
        <dbReference type="RuleBase" id="RU363114"/>
    </source>
</evidence>
<keyword evidence="5" id="KW-0964">Secreted</keyword>
<keyword evidence="4 5" id="KW-0134">Cell wall</keyword>